<dbReference type="AlphaFoldDB" id="A0A8T2N4P2"/>
<gene>
    <name evidence="2" type="ORF">JZ751_014760</name>
</gene>
<name>A0A8T2N4P2_9TELE</name>
<feature type="compositionally biased region" description="Basic and acidic residues" evidence="1">
    <location>
        <begin position="1"/>
        <end position="13"/>
    </location>
</feature>
<organism evidence="2 3">
    <name type="scientific">Albula glossodonta</name>
    <name type="common">roundjaw bonefish</name>
    <dbReference type="NCBI Taxonomy" id="121402"/>
    <lineage>
        <taxon>Eukaryota</taxon>
        <taxon>Metazoa</taxon>
        <taxon>Chordata</taxon>
        <taxon>Craniata</taxon>
        <taxon>Vertebrata</taxon>
        <taxon>Euteleostomi</taxon>
        <taxon>Actinopterygii</taxon>
        <taxon>Neopterygii</taxon>
        <taxon>Teleostei</taxon>
        <taxon>Albuliformes</taxon>
        <taxon>Albulidae</taxon>
        <taxon>Albula</taxon>
    </lineage>
</organism>
<comment type="caution">
    <text evidence="2">The sequence shown here is derived from an EMBL/GenBank/DDBJ whole genome shotgun (WGS) entry which is preliminary data.</text>
</comment>
<reference evidence="2" key="1">
    <citation type="thesis" date="2021" institute="BYU ScholarsArchive" country="Provo, UT, USA">
        <title>Applications of and Algorithms for Genome Assembly and Genomic Analyses with an Emphasis on Marine Teleosts.</title>
        <authorList>
            <person name="Pickett B.D."/>
        </authorList>
    </citation>
    <scope>NUCLEOTIDE SEQUENCE</scope>
    <source>
        <strain evidence="2">HI-2016</strain>
    </source>
</reference>
<evidence type="ECO:0000313" key="2">
    <source>
        <dbReference type="EMBL" id="KAG9332662.1"/>
    </source>
</evidence>
<accession>A0A8T2N4P2</accession>
<sequence length="149" mass="16516">MGSLPLKERKTRGAESGSDWDPRVHTARKRRVRADHRLSANMALKALTQQEQVCSPQTADREARSPRHLDFCVMESPVQMTDLETVTSWTLALTSCLAMVDGGGEKRQSAICHLRKKEEGKIISVTQHHGKLAFRVDPPPAGSCRPSTT</sequence>
<evidence type="ECO:0000313" key="3">
    <source>
        <dbReference type="Proteomes" id="UP000824540"/>
    </source>
</evidence>
<evidence type="ECO:0000256" key="1">
    <source>
        <dbReference type="SAM" id="MobiDB-lite"/>
    </source>
</evidence>
<dbReference type="Proteomes" id="UP000824540">
    <property type="component" value="Unassembled WGS sequence"/>
</dbReference>
<keyword evidence="3" id="KW-1185">Reference proteome</keyword>
<protein>
    <submittedName>
        <fullName evidence="2">Uncharacterized protein</fullName>
    </submittedName>
</protein>
<dbReference type="EMBL" id="JAFBMS010000237">
    <property type="protein sequence ID" value="KAG9332662.1"/>
    <property type="molecule type" value="Genomic_DNA"/>
</dbReference>
<feature type="region of interest" description="Disordered" evidence="1">
    <location>
        <begin position="1"/>
        <end position="32"/>
    </location>
</feature>
<dbReference type="OrthoDB" id="10561112at2759"/>
<proteinExistence type="predicted"/>